<dbReference type="InterPro" id="IPR050710">
    <property type="entry name" value="Band7/mec-2_domain"/>
</dbReference>
<name>A0A928Z3G2_9CYAN</name>
<evidence type="ECO:0000256" key="1">
    <source>
        <dbReference type="ARBA" id="ARBA00008164"/>
    </source>
</evidence>
<dbReference type="InterPro" id="IPR036013">
    <property type="entry name" value="Band_7/SPFH_dom_sf"/>
</dbReference>
<dbReference type="RefSeq" id="WP_264324090.1">
    <property type="nucleotide sequence ID" value="NZ_JADEXQ010000013.1"/>
</dbReference>
<dbReference type="CDD" id="cd08829">
    <property type="entry name" value="SPFH_paraslipin"/>
    <property type="match status" value="1"/>
</dbReference>
<organism evidence="3 4">
    <name type="scientific">Romeriopsis navalis LEGE 11480</name>
    <dbReference type="NCBI Taxonomy" id="2777977"/>
    <lineage>
        <taxon>Bacteria</taxon>
        <taxon>Bacillati</taxon>
        <taxon>Cyanobacteriota</taxon>
        <taxon>Cyanophyceae</taxon>
        <taxon>Leptolyngbyales</taxon>
        <taxon>Leptolyngbyaceae</taxon>
        <taxon>Romeriopsis</taxon>
        <taxon>Romeriopsis navalis</taxon>
    </lineage>
</organism>
<dbReference type="GO" id="GO:0005886">
    <property type="term" value="C:plasma membrane"/>
    <property type="evidence" value="ECO:0007669"/>
    <property type="project" value="UniProtKB-ARBA"/>
</dbReference>
<comment type="similarity">
    <text evidence="1">Belongs to the band 7/mec-2 family.</text>
</comment>
<keyword evidence="4" id="KW-1185">Reference proteome</keyword>
<gene>
    <name evidence="3" type="ORF">IQ266_05780</name>
</gene>
<dbReference type="FunFam" id="3.30.479.30:FF:000004">
    <property type="entry name" value="Putative membrane protease family, stomatin"/>
    <property type="match status" value="1"/>
</dbReference>
<dbReference type="PANTHER" id="PTHR43327:SF10">
    <property type="entry name" value="STOMATIN-LIKE PROTEIN 2, MITOCHONDRIAL"/>
    <property type="match status" value="1"/>
</dbReference>
<sequence length="273" mass="29999">MGLDSILGALAFMVGGYLVGSVRVVDEGEEALVQRLGQYQRTLKPGLNFVVPFMDAVFVETMREQTLDIDPQDVVTRDKASLKADAIIYWRINDLYSAYYRVEDLESALTNLVLSSLRSEIGQLTLDEVISDIGSINDNLRQELRAATTTWGVEIVRVEIQKFDLPKELRDALDRQAAAKAEGQAELARTDAAVKSIQQLSSALSGSADPQQVLQFLIAEKYVNANSEIGKSDNAKILFMNPGNLNEAITDLITNKLPREGGLPPTSVEIPDN</sequence>
<dbReference type="Pfam" id="PF01145">
    <property type="entry name" value="Band_7"/>
    <property type="match status" value="1"/>
</dbReference>
<reference evidence="3" key="1">
    <citation type="submission" date="2020-10" db="EMBL/GenBank/DDBJ databases">
        <authorList>
            <person name="Castelo-Branco R."/>
            <person name="Eusebio N."/>
            <person name="Adriana R."/>
            <person name="Vieira A."/>
            <person name="Brugerolle De Fraissinette N."/>
            <person name="Rezende De Castro R."/>
            <person name="Schneider M.P."/>
            <person name="Vasconcelos V."/>
            <person name="Leao P.N."/>
        </authorList>
    </citation>
    <scope>NUCLEOTIDE SEQUENCE</scope>
    <source>
        <strain evidence="3">LEGE 11480</strain>
    </source>
</reference>
<dbReference type="PRINTS" id="PR00721">
    <property type="entry name" value="STOMATIN"/>
</dbReference>
<dbReference type="AlphaFoldDB" id="A0A928Z3G2"/>
<dbReference type="Gene3D" id="3.30.479.30">
    <property type="entry name" value="Band 7 domain"/>
    <property type="match status" value="1"/>
</dbReference>
<evidence type="ECO:0000313" key="3">
    <source>
        <dbReference type="EMBL" id="MBE9029270.1"/>
    </source>
</evidence>
<comment type="caution">
    <text evidence="3">The sequence shown here is derived from an EMBL/GenBank/DDBJ whole genome shotgun (WGS) entry which is preliminary data.</text>
</comment>
<evidence type="ECO:0000259" key="2">
    <source>
        <dbReference type="SMART" id="SM00244"/>
    </source>
</evidence>
<dbReference type="SUPFAM" id="SSF117892">
    <property type="entry name" value="Band 7/SPFH domain"/>
    <property type="match status" value="1"/>
</dbReference>
<dbReference type="InterPro" id="IPR001972">
    <property type="entry name" value="Stomatin_HflK_fam"/>
</dbReference>
<protein>
    <submittedName>
        <fullName evidence="3">SPFH/Band 7/PHB domain protein</fullName>
    </submittedName>
</protein>
<proteinExistence type="inferred from homology"/>
<dbReference type="EMBL" id="JADEXQ010000013">
    <property type="protein sequence ID" value="MBE9029270.1"/>
    <property type="molecule type" value="Genomic_DNA"/>
</dbReference>
<dbReference type="InterPro" id="IPR001107">
    <property type="entry name" value="Band_7"/>
</dbReference>
<evidence type="ECO:0000313" key="4">
    <source>
        <dbReference type="Proteomes" id="UP000625316"/>
    </source>
</evidence>
<dbReference type="Proteomes" id="UP000625316">
    <property type="component" value="Unassembled WGS sequence"/>
</dbReference>
<dbReference type="SMART" id="SM00244">
    <property type="entry name" value="PHB"/>
    <property type="match status" value="1"/>
</dbReference>
<feature type="domain" description="Band 7" evidence="2">
    <location>
        <begin position="20"/>
        <end position="177"/>
    </location>
</feature>
<accession>A0A928Z3G2</accession>
<dbReference type="PANTHER" id="PTHR43327">
    <property type="entry name" value="STOMATIN-LIKE PROTEIN 2, MITOCHONDRIAL"/>
    <property type="match status" value="1"/>
</dbReference>
<dbReference type="GO" id="GO:0098552">
    <property type="term" value="C:side of membrane"/>
    <property type="evidence" value="ECO:0007669"/>
    <property type="project" value="UniProtKB-ARBA"/>
</dbReference>